<accession>A0A0W1AZ88</accession>
<evidence type="ECO:0000313" key="3">
    <source>
        <dbReference type="Proteomes" id="UP000054709"/>
    </source>
</evidence>
<dbReference type="EMBL" id="LCZJ02000019">
    <property type="protein sequence ID" value="KTD86645.1"/>
    <property type="molecule type" value="Genomic_DNA"/>
</dbReference>
<evidence type="ECO:0008006" key="4">
    <source>
        <dbReference type="Google" id="ProtNLM"/>
    </source>
</evidence>
<name>A0A0W1AZ88_9BACL</name>
<evidence type="ECO:0000313" key="2">
    <source>
        <dbReference type="EMBL" id="KTD86645.1"/>
    </source>
</evidence>
<keyword evidence="1" id="KW-0812">Transmembrane</keyword>
<reference evidence="2 3" key="1">
    <citation type="journal article" date="2015" name="Int. Biodeterior. Biodegradation">
        <title>Physiological and genetic screening methods for the isolation of methyl tert-butyl ether-degrading bacteria for bioremediation purposes.</title>
        <authorList>
            <person name="Guisado I.M."/>
            <person name="Purswani J."/>
            <person name="Gonzalez Lopez J."/>
            <person name="Pozo C."/>
        </authorList>
    </citation>
    <scope>NUCLEOTIDE SEQUENCE [LARGE SCALE GENOMIC DNA]</scope>
    <source>
        <strain evidence="2 3">SH7</strain>
    </source>
</reference>
<dbReference type="PANTHER" id="PTHR36832:SF1">
    <property type="entry name" value="SLR1174 PROTEIN"/>
    <property type="match status" value="1"/>
</dbReference>
<dbReference type="PANTHER" id="PTHR36832">
    <property type="entry name" value="SLR1174 PROTEIN-RELATED"/>
    <property type="match status" value="1"/>
</dbReference>
<feature type="transmembrane region" description="Helical" evidence="1">
    <location>
        <begin position="235"/>
        <end position="255"/>
    </location>
</feature>
<feature type="transmembrane region" description="Helical" evidence="1">
    <location>
        <begin position="212"/>
        <end position="229"/>
    </location>
</feature>
<gene>
    <name evidence="2" type="ORF">UQ64_14405</name>
</gene>
<feature type="transmembrane region" description="Helical" evidence="1">
    <location>
        <begin position="146"/>
        <end position="173"/>
    </location>
</feature>
<dbReference type="Proteomes" id="UP000054709">
    <property type="component" value="Unassembled WGS sequence"/>
</dbReference>
<feature type="transmembrane region" description="Helical" evidence="1">
    <location>
        <begin position="21"/>
        <end position="41"/>
    </location>
</feature>
<dbReference type="InterPro" id="IPR010390">
    <property type="entry name" value="ABC-2_transporter-like"/>
</dbReference>
<dbReference type="RefSeq" id="WP_060623533.1">
    <property type="nucleotide sequence ID" value="NZ_LCZJ02000019.1"/>
</dbReference>
<sequence length="267" mass="30176">MKPKYLYISSTSFISTLEYRLDFMFGLLSKFFPAIIQFFMWTAIFANSPDTIILHYTYNQMILYTVLSIFVSSLVSVDVQYSISSDIKNGMLSKYLILPVNYFFYKAFQFIGSKISDMIVIVIGMGIVLVYFNANQMIEMNIMQIVKFSAVAVMAFVLQYLISFLFANIAFWIGECGGIFTVINVISLIISGAIFPLDIFGDRVIAISRLFPFYYITYFPANVLIGKISGSEITAGLSIMVLWVLCLGIFCSLVWNYGKKKYIAAGG</sequence>
<keyword evidence="3" id="KW-1185">Reference proteome</keyword>
<organism evidence="2 3">
    <name type="scientific">Paenibacillus etheri</name>
    <dbReference type="NCBI Taxonomy" id="1306852"/>
    <lineage>
        <taxon>Bacteria</taxon>
        <taxon>Bacillati</taxon>
        <taxon>Bacillota</taxon>
        <taxon>Bacilli</taxon>
        <taxon>Bacillales</taxon>
        <taxon>Paenibacillaceae</taxon>
        <taxon>Paenibacillus</taxon>
    </lineage>
</organism>
<feature type="transmembrane region" description="Helical" evidence="1">
    <location>
        <begin position="118"/>
        <end position="134"/>
    </location>
</feature>
<evidence type="ECO:0000256" key="1">
    <source>
        <dbReference type="SAM" id="Phobius"/>
    </source>
</evidence>
<proteinExistence type="predicted"/>
<feature type="transmembrane region" description="Helical" evidence="1">
    <location>
        <begin position="61"/>
        <end position="83"/>
    </location>
</feature>
<dbReference type="Pfam" id="PF06182">
    <property type="entry name" value="ABC2_membrane_6"/>
    <property type="match status" value="1"/>
</dbReference>
<dbReference type="OrthoDB" id="8582979at2"/>
<keyword evidence="1" id="KW-0472">Membrane</keyword>
<protein>
    <recommendedName>
        <fullName evidence="4">ABC transporter permease</fullName>
    </recommendedName>
</protein>
<feature type="transmembrane region" description="Helical" evidence="1">
    <location>
        <begin position="179"/>
        <end position="200"/>
    </location>
</feature>
<keyword evidence="1" id="KW-1133">Transmembrane helix</keyword>
<dbReference type="AlphaFoldDB" id="A0A0W1AZ88"/>
<comment type="caution">
    <text evidence="2">The sequence shown here is derived from an EMBL/GenBank/DDBJ whole genome shotgun (WGS) entry which is preliminary data.</text>
</comment>